<dbReference type="EMBL" id="JBHTAH010000002">
    <property type="protein sequence ID" value="MFC7068766.1"/>
    <property type="molecule type" value="Genomic_DNA"/>
</dbReference>
<sequence>MSVHATVSVPPSAFVLARTLAVAPDARIEVEAVVPVAERRAPYLRIVADDPDLVVDLVAAESAVVAVDPIHRGDGEATIGVRWGELRSDLLDATVETDAACVEAVASRGVWRLTFRFPTHERVTDWYRRCRERDVAVTVERLREAPPAGTPSDAAALTDPQREALRVALSAGYFAVPRGATLEAVAAELGVSDTAASQRIRRGVGSLLAASFRESVDTGG</sequence>
<feature type="domain" description="HTH bat-type" evidence="3">
    <location>
        <begin position="157"/>
        <end position="207"/>
    </location>
</feature>
<accession>A0ABD5W607</accession>
<dbReference type="PANTHER" id="PTHR34236">
    <property type="entry name" value="DIMETHYL SULFOXIDE REDUCTASE TRANSCRIPTIONAL ACTIVATOR"/>
    <property type="match status" value="1"/>
</dbReference>
<organism evidence="5 6">
    <name type="scientific">Halobaculum lipolyticum</name>
    <dbReference type="NCBI Taxonomy" id="3032001"/>
    <lineage>
        <taxon>Archaea</taxon>
        <taxon>Methanobacteriati</taxon>
        <taxon>Methanobacteriota</taxon>
        <taxon>Stenosarchaea group</taxon>
        <taxon>Halobacteria</taxon>
        <taxon>Halobacteriales</taxon>
        <taxon>Haloferacaceae</taxon>
        <taxon>Halobaculum</taxon>
    </lineage>
</organism>
<dbReference type="PANTHER" id="PTHR34236:SF1">
    <property type="entry name" value="DIMETHYL SULFOXIDE REDUCTASE TRANSCRIPTIONAL ACTIVATOR"/>
    <property type="match status" value="1"/>
</dbReference>
<name>A0ABD5W607_9EURY</name>
<dbReference type="RefSeq" id="WP_284033415.1">
    <property type="nucleotide sequence ID" value="NZ_CP126155.1"/>
</dbReference>
<evidence type="ECO:0000256" key="1">
    <source>
        <dbReference type="ARBA" id="ARBA00023015"/>
    </source>
</evidence>
<evidence type="ECO:0000256" key="2">
    <source>
        <dbReference type="ARBA" id="ARBA00023163"/>
    </source>
</evidence>
<keyword evidence="2" id="KW-0804">Transcription</keyword>
<dbReference type="Pfam" id="PF04967">
    <property type="entry name" value="HTH_10"/>
    <property type="match status" value="1"/>
</dbReference>
<dbReference type="Proteomes" id="UP001596461">
    <property type="component" value="Unassembled WGS sequence"/>
</dbReference>
<comment type="caution">
    <text evidence="5">The sequence shown here is derived from an EMBL/GenBank/DDBJ whole genome shotgun (WGS) entry which is preliminary data.</text>
</comment>
<keyword evidence="6" id="KW-1185">Reference proteome</keyword>
<feature type="domain" description="Bacterioopsin transcriptional activator GAF and HTH associated" evidence="4">
    <location>
        <begin position="7"/>
        <end position="145"/>
    </location>
</feature>
<evidence type="ECO:0000313" key="6">
    <source>
        <dbReference type="Proteomes" id="UP001596461"/>
    </source>
</evidence>
<dbReference type="InterPro" id="IPR007050">
    <property type="entry name" value="HTH_bacterioopsin"/>
</dbReference>
<proteinExistence type="predicted"/>
<evidence type="ECO:0000313" key="5">
    <source>
        <dbReference type="EMBL" id="MFC7068766.1"/>
    </source>
</evidence>
<dbReference type="Pfam" id="PF15915">
    <property type="entry name" value="BAT"/>
    <property type="match status" value="1"/>
</dbReference>
<dbReference type="AlphaFoldDB" id="A0ABD5W607"/>
<dbReference type="InterPro" id="IPR031803">
    <property type="entry name" value="BAT_GAF/HTH-assoc"/>
</dbReference>
<protein>
    <submittedName>
        <fullName evidence="5">Helix-turn-helix domain-containing protein</fullName>
    </submittedName>
</protein>
<dbReference type="GeneID" id="81127037"/>
<evidence type="ECO:0000259" key="4">
    <source>
        <dbReference type="Pfam" id="PF15915"/>
    </source>
</evidence>
<evidence type="ECO:0000259" key="3">
    <source>
        <dbReference type="Pfam" id="PF04967"/>
    </source>
</evidence>
<keyword evidence="1" id="KW-0805">Transcription regulation</keyword>
<reference evidence="5 6" key="1">
    <citation type="journal article" date="2019" name="Int. J. Syst. Evol. Microbiol.">
        <title>The Global Catalogue of Microorganisms (GCM) 10K type strain sequencing project: providing services to taxonomists for standard genome sequencing and annotation.</title>
        <authorList>
            <consortium name="The Broad Institute Genomics Platform"/>
            <consortium name="The Broad Institute Genome Sequencing Center for Infectious Disease"/>
            <person name="Wu L."/>
            <person name="Ma J."/>
        </authorList>
    </citation>
    <scope>NUCLEOTIDE SEQUENCE [LARGE SCALE GENOMIC DNA]</scope>
    <source>
        <strain evidence="5 6">DT31</strain>
    </source>
</reference>
<gene>
    <name evidence="5" type="ORF">ACFQL9_03855</name>
</gene>